<evidence type="ECO:0000313" key="6">
    <source>
        <dbReference type="Proteomes" id="UP000199086"/>
    </source>
</evidence>
<dbReference type="Gene3D" id="3.40.50.1110">
    <property type="entry name" value="SGNH hydrolase"/>
    <property type="match status" value="1"/>
</dbReference>
<evidence type="ECO:0000256" key="2">
    <source>
        <dbReference type="PIRSR" id="PIRSR637460-2"/>
    </source>
</evidence>
<dbReference type="STRING" id="1577474.GA0111570_11237"/>
<organism evidence="5 6">
    <name type="scientific">Raineyella antarctica</name>
    <dbReference type="NCBI Taxonomy" id="1577474"/>
    <lineage>
        <taxon>Bacteria</taxon>
        <taxon>Bacillati</taxon>
        <taxon>Actinomycetota</taxon>
        <taxon>Actinomycetes</taxon>
        <taxon>Propionibacteriales</taxon>
        <taxon>Propionibacteriaceae</taxon>
        <taxon>Raineyella</taxon>
    </lineage>
</organism>
<dbReference type="RefSeq" id="WP_092612989.1">
    <property type="nucleotide sequence ID" value="NZ_FMYF01000012.1"/>
</dbReference>
<protein>
    <submittedName>
        <fullName evidence="5">GDSL-like Lipase/Acylhydrolase family protein</fullName>
    </submittedName>
</protein>
<gene>
    <name evidence="5" type="ORF">GA0111570_11237</name>
</gene>
<proteinExistence type="predicted"/>
<dbReference type="GO" id="GO:0019433">
    <property type="term" value="P:triglyceride catabolic process"/>
    <property type="evidence" value="ECO:0007669"/>
    <property type="project" value="TreeGrafter"/>
</dbReference>
<dbReference type="AlphaFoldDB" id="A0A1G6HQS1"/>
<dbReference type="SUPFAM" id="SSF52266">
    <property type="entry name" value="SGNH hydrolase"/>
    <property type="match status" value="1"/>
</dbReference>
<feature type="active site" description="Nucleophile" evidence="1">
    <location>
        <position position="43"/>
    </location>
</feature>
<evidence type="ECO:0000313" key="5">
    <source>
        <dbReference type="EMBL" id="SDB96647.1"/>
    </source>
</evidence>
<dbReference type="OrthoDB" id="5503950at2"/>
<evidence type="ECO:0000256" key="3">
    <source>
        <dbReference type="SAM" id="SignalP"/>
    </source>
</evidence>
<reference evidence="5 6" key="1">
    <citation type="submission" date="2016-06" db="EMBL/GenBank/DDBJ databases">
        <authorList>
            <person name="Olsen C.W."/>
            <person name="Carey S."/>
            <person name="Hinshaw L."/>
            <person name="Karasin A.I."/>
        </authorList>
    </citation>
    <scope>NUCLEOTIDE SEQUENCE [LARGE SCALE GENOMIC DNA]</scope>
    <source>
        <strain evidence="5 6">LZ-22</strain>
    </source>
</reference>
<feature type="disulfide bond" evidence="2">
    <location>
        <begin position="173"/>
        <end position="239"/>
    </location>
</feature>
<dbReference type="EMBL" id="FMYF01000012">
    <property type="protein sequence ID" value="SDB96647.1"/>
    <property type="molecule type" value="Genomic_DNA"/>
</dbReference>
<dbReference type="CDD" id="cd01823">
    <property type="entry name" value="SEST_like"/>
    <property type="match status" value="1"/>
</dbReference>
<dbReference type="InterPro" id="IPR013830">
    <property type="entry name" value="SGNH_hydro"/>
</dbReference>
<feature type="signal peptide" evidence="3">
    <location>
        <begin position="1"/>
        <end position="27"/>
    </location>
</feature>
<dbReference type="Pfam" id="PF13472">
    <property type="entry name" value="Lipase_GDSL_2"/>
    <property type="match status" value="1"/>
</dbReference>
<evidence type="ECO:0000256" key="1">
    <source>
        <dbReference type="PIRSR" id="PIRSR637460-1"/>
    </source>
</evidence>
<dbReference type="InterPro" id="IPR036514">
    <property type="entry name" value="SGNH_hydro_sf"/>
</dbReference>
<keyword evidence="5" id="KW-0378">Hydrolase</keyword>
<name>A0A1G6HQS1_9ACTN</name>
<keyword evidence="2" id="KW-1015">Disulfide bond</keyword>
<evidence type="ECO:0000259" key="4">
    <source>
        <dbReference type="Pfam" id="PF13472"/>
    </source>
</evidence>
<sequence length="289" mass="28714">MKRALSTLLATTALVASVFGAAGSAQAAPPIPAPVDYLALGDSYPAGVGVGMTDSYPALLGAKYSQLEVTNKAASGATTAGVVLQIGQANPTPDAITITVGANDVGWTTVLGACLTSPTGCNLANSTLGVALAAVPGGIVTDVAAAQATNPKAKIFVTGYPELFGSIAPGTTCDLGWTINPDTGLPVEVQANTIQGASVNALVDALNLAIQGGVTAAQAQGAKVTYVDASPAFTGHRLCDTSTAWLFDFNTAVAVGNPAAAFHPTVDGQQAYATTINKAGFRGAVKSAH</sequence>
<dbReference type="PANTHER" id="PTHR37981">
    <property type="entry name" value="LIPASE 2"/>
    <property type="match status" value="1"/>
</dbReference>
<keyword evidence="3" id="KW-0732">Signal</keyword>
<dbReference type="GO" id="GO:0004806">
    <property type="term" value="F:triacylglycerol lipase activity"/>
    <property type="evidence" value="ECO:0007669"/>
    <property type="project" value="TreeGrafter"/>
</dbReference>
<dbReference type="Proteomes" id="UP000199086">
    <property type="component" value="Unassembled WGS sequence"/>
</dbReference>
<accession>A0A1G6HQS1</accession>
<dbReference type="InterPro" id="IPR037460">
    <property type="entry name" value="SEST-like"/>
</dbReference>
<feature type="chain" id="PRO_5011437582" evidence="3">
    <location>
        <begin position="28"/>
        <end position="289"/>
    </location>
</feature>
<keyword evidence="6" id="KW-1185">Reference proteome</keyword>
<feature type="disulfide bond" evidence="2">
    <location>
        <begin position="114"/>
        <end position="121"/>
    </location>
</feature>
<feature type="domain" description="SGNH hydrolase-type esterase" evidence="4">
    <location>
        <begin position="39"/>
        <end position="271"/>
    </location>
</feature>
<feature type="active site" evidence="1">
    <location>
        <position position="263"/>
    </location>
</feature>
<dbReference type="PANTHER" id="PTHR37981:SF1">
    <property type="entry name" value="SGNH HYDROLASE-TYPE ESTERASE DOMAIN-CONTAINING PROTEIN"/>
    <property type="match status" value="1"/>
</dbReference>